<dbReference type="PANTHER" id="PTHR47861">
    <property type="entry name" value="FKBP-TYPE PEPTIDYL-PROLYL CIS-TRANS ISOMERASE SLYD"/>
    <property type="match status" value="1"/>
</dbReference>
<evidence type="ECO:0000256" key="4">
    <source>
        <dbReference type="ARBA" id="ARBA00013194"/>
    </source>
</evidence>
<organism evidence="9 10">
    <name type="scientific">Campylobacter hominis (strain ATCC BAA-381 / DSM 21671 / CCUG 45161 / LMG 19568 / NCTC 13146 / CH001A)</name>
    <dbReference type="NCBI Taxonomy" id="360107"/>
    <lineage>
        <taxon>Bacteria</taxon>
        <taxon>Pseudomonadati</taxon>
        <taxon>Campylobacterota</taxon>
        <taxon>Epsilonproteobacteria</taxon>
        <taxon>Campylobacterales</taxon>
        <taxon>Campylobacteraceae</taxon>
        <taxon>Campylobacter</taxon>
    </lineage>
</organism>
<comment type="catalytic activity">
    <reaction evidence="1">
        <text>[protein]-peptidylproline (omega=180) = [protein]-peptidylproline (omega=0)</text>
        <dbReference type="Rhea" id="RHEA:16237"/>
        <dbReference type="Rhea" id="RHEA-COMP:10747"/>
        <dbReference type="Rhea" id="RHEA-COMP:10748"/>
        <dbReference type="ChEBI" id="CHEBI:83833"/>
        <dbReference type="ChEBI" id="CHEBI:83834"/>
        <dbReference type="EC" id="5.2.1.8"/>
    </reaction>
</comment>
<dbReference type="EMBL" id="CP000776">
    <property type="protein sequence ID" value="ABS51717.1"/>
    <property type="molecule type" value="Genomic_DNA"/>
</dbReference>
<dbReference type="eggNOG" id="COG1047">
    <property type="taxonomic scope" value="Bacteria"/>
</dbReference>
<dbReference type="HOGENOM" id="CLU_098197_1_0_7"/>
<name>A7I186_CAMHC</name>
<proteinExistence type="inferred from homology"/>
<dbReference type="Proteomes" id="UP000002407">
    <property type="component" value="Chromosome"/>
</dbReference>
<evidence type="ECO:0000256" key="7">
    <source>
        <dbReference type="ARBA" id="ARBA00023186"/>
    </source>
</evidence>
<keyword evidence="7" id="KW-0143">Chaperone</keyword>
<gene>
    <name evidence="9" type="ordered locus">CHAB381_0696</name>
</gene>
<dbReference type="InterPro" id="IPR048261">
    <property type="entry name" value="SlpA/SlyD-like_ins_sf"/>
</dbReference>
<comment type="subcellular location">
    <subcellularLocation>
        <location evidence="2">Cytoplasm</location>
    </subcellularLocation>
</comment>
<evidence type="ECO:0000256" key="6">
    <source>
        <dbReference type="ARBA" id="ARBA00023110"/>
    </source>
</evidence>
<dbReference type="GO" id="GO:0003755">
    <property type="term" value="F:peptidyl-prolyl cis-trans isomerase activity"/>
    <property type="evidence" value="ECO:0007669"/>
    <property type="project" value="UniProtKB-KW"/>
</dbReference>
<comment type="similarity">
    <text evidence="3">Belongs to the FKBP-type PPIase family.</text>
</comment>
<dbReference type="RefSeq" id="WP_012108564.1">
    <property type="nucleotide sequence ID" value="NC_009714.1"/>
</dbReference>
<dbReference type="OrthoDB" id="9808891at2"/>
<dbReference type="EC" id="5.2.1.8" evidence="4"/>
<keyword evidence="8 9" id="KW-0413">Isomerase</keyword>
<sequence>MANNRVISMFYELKDANSGEFLESNFKADQISFLTGKDQILSKLEDEIIDLAEGAEKIVRISAKEGVGEYDESAVQVLPKEQFAGIDLKEGMELFGESEDGQTVRVSVKSIGEDDVTIDYNHPFAGRDLEFRVKIMENREATADEIAMGVPEGVHTCECGEHHHEDHECCHAHHHESGECCGKHQE</sequence>
<evidence type="ECO:0000313" key="9">
    <source>
        <dbReference type="EMBL" id="ABS51717.1"/>
    </source>
</evidence>
<protein>
    <recommendedName>
        <fullName evidence="4">peptidylprolyl isomerase</fullName>
        <ecNumber evidence="4">5.2.1.8</ecNumber>
    </recommendedName>
</protein>
<evidence type="ECO:0000256" key="5">
    <source>
        <dbReference type="ARBA" id="ARBA00022490"/>
    </source>
</evidence>
<dbReference type="Gene3D" id="3.10.50.40">
    <property type="match status" value="1"/>
</dbReference>
<dbReference type="PANTHER" id="PTHR47861:SF3">
    <property type="entry name" value="FKBP-TYPE PEPTIDYL-PROLYL CIS-TRANS ISOMERASE SLYD"/>
    <property type="match status" value="1"/>
</dbReference>
<keyword evidence="6" id="KW-0697">Rotamase</keyword>
<dbReference type="GO" id="GO:0005737">
    <property type="term" value="C:cytoplasm"/>
    <property type="evidence" value="ECO:0007669"/>
    <property type="project" value="UniProtKB-SubCell"/>
</dbReference>
<evidence type="ECO:0000256" key="3">
    <source>
        <dbReference type="ARBA" id="ARBA00006577"/>
    </source>
</evidence>
<dbReference type="STRING" id="360107.CHAB381_0696"/>
<accession>A7I186</accession>
<dbReference type="KEGG" id="cha:CHAB381_0696"/>
<dbReference type="SUPFAM" id="SSF54534">
    <property type="entry name" value="FKBP-like"/>
    <property type="match status" value="1"/>
</dbReference>
<dbReference type="InterPro" id="IPR046357">
    <property type="entry name" value="PPIase_dom_sf"/>
</dbReference>
<dbReference type="Gene3D" id="2.40.10.330">
    <property type="match status" value="1"/>
</dbReference>
<keyword evidence="10" id="KW-1185">Reference proteome</keyword>
<reference evidence="10" key="1">
    <citation type="submission" date="2007-07" db="EMBL/GenBank/DDBJ databases">
        <title>Complete genome sequence of Campylobacter hominis ATCC BAA-381, a commensal isolated from the human gastrointestinal tract.</title>
        <authorList>
            <person name="Fouts D.E."/>
            <person name="Mongodin E.F."/>
            <person name="Puiu D."/>
            <person name="Sebastian Y."/>
            <person name="Miller W.G."/>
            <person name="Mandrell R.E."/>
            <person name="Nelson K.E."/>
        </authorList>
    </citation>
    <scope>NUCLEOTIDE SEQUENCE [LARGE SCALE GENOMIC DNA]</scope>
    <source>
        <strain evidence="10">ATCC BAA-381 / LMG 19568 / NCTC 13146 / CH001A</strain>
    </source>
</reference>
<keyword evidence="5" id="KW-0963">Cytoplasm</keyword>
<evidence type="ECO:0000256" key="1">
    <source>
        <dbReference type="ARBA" id="ARBA00000971"/>
    </source>
</evidence>
<evidence type="ECO:0000256" key="8">
    <source>
        <dbReference type="ARBA" id="ARBA00023235"/>
    </source>
</evidence>
<evidence type="ECO:0000313" key="10">
    <source>
        <dbReference type="Proteomes" id="UP000002407"/>
    </source>
</evidence>
<evidence type="ECO:0000256" key="2">
    <source>
        <dbReference type="ARBA" id="ARBA00004496"/>
    </source>
</evidence>
<dbReference type="AlphaFoldDB" id="A7I186"/>